<evidence type="ECO:0000313" key="3">
    <source>
        <dbReference type="Proteomes" id="UP001059836"/>
    </source>
</evidence>
<organism evidence="2 3">
    <name type="scientific">Gordonia pseudamarae</name>
    <dbReference type="NCBI Taxonomy" id="2831662"/>
    <lineage>
        <taxon>Bacteria</taxon>
        <taxon>Bacillati</taxon>
        <taxon>Actinomycetota</taxon>
        <taxon>Actinomycetes</taxon>
        <taxon>Mycobacteriales</taxon>
        <taxon>Gordoniaceae</taxon>
        <taxon>Gordonia</taxon>
    </lineage>
</organism>
<dbReference type="Proteomes" id="UP001059836">
    <property type="component" value="Chromosome"/>
</dbReference>
<sequence length="129" mass="13988">MTATPDLSDRIRAAVITYLDRIGTASSSQIAELYAIDATLEDPAGSPTRTGRAEITDFYRGLDNVDAHAELLTLRISGTTAAFHFRVTTNLPQATVVVEPIDVMTFDQTGHITSMRAIWSPADMTMTPS</sequence>
<dbReference type="EMBL" id="CP045809">
    <property type="protein sequence ID" value="QHN37058.1"/>
    <property type="molecule type" value="Genomic_DNA"/>
</dbReference>
<reference evidence="2" key="1">
    <citation type="journal article" date="2021" name="Nat. Microbiol.">
        <title>Cocultivation of an ultrasmall environmental parasitic bacterium with lytic ability against bacteria associated with wastewater foams.</title>
        <authorList>
            <person name="Batinovic S."/>
            <person name="Rose J.J.A."/>
            <person name="Ratcliffe J."/>
            <person name="Seviour R.J."/>
            <person name="Petrovski S."/>
        </authorList>
    </citation>
    <scope>NUCLEOTIDE SEQUENCE</scope>
    <source>
        <strain evidence="2">CON9</strain>
    </source>
</reference>
<protein>
    <submittedName>
        <fullName evidence="2">Steroid delta-isomerase</fullName>
    </submittedName>
</protein>
<keyword evidence="3" id="KW-1185">Reference proteome</keyword>
<dbReference type="InterPro" id="IPR037401">
    <property type="entry name" value="SnoaL-like"/>
</dbReference>
<dbReference type="Pfam" id="PF12680">
    <property type="entry name" value="SnoaL_2"/>
    <property type="match status" value="1"/>
</dbReference>
<evidence type="ECO:0000259" key="1">
    <source>
        <dbReference type="Pfam" id="PF12680"/>
    </source>
</evidence>
<accession>A0ABX6IMA3</accession>
<dbReference type="RefSeq" id="WP_213245327.1">
    <property type="nucleotide sequence ID" value="NZ_CP045806.1"/>
</dbReference>
<evidence type="ECO:0000313" key="2">
    <source>
        <dbReference type="EMBL" id="QHN37058.1"/>
    </source>
</evidence>
<dbReference type="InterPro" id="IPR032710">
    <property type="entry name" value="NTF2-like_dom_sf"/>
</dbReference>
<proteinExistence type="predicted"/>
<dbReference type="SUPFAM" id="SSF54427">
    <property type="entry name" value="NTF2-like"/>
    <property type="match status" value="1"/>
</dbReference>
<dbReference type="Gene3D" id="3.10.450.50">
    <property type="match status" value="1"/>
</dbReference>
<name>A0ABX6IMA3_9ACTN</name>
<gene>
    <name evidence="2" type="ORF">GII31_21325</name>
</gene>
<feature type="domain" description="SnoaL-like" evidence="1">
    <location>
        <begin position="17"/>
        <end position="114"/>
    </location>
</feature>